<comment type="caution">
    <text evidence="3">The sequence shown here is derived from an EMBL/GenBank/DDBJ whole genome shotgun (WGS) entry which is preliminary data.</text>
</comment>
<gene>
    <name evidence="3" type="ORF">MGAL_10B045845</name>
</gene>
<dbReference type="InterPro" id="IPR011029">
    <property type="entry name" value="DEATH-like_dom_sf"/>
</dbReference>
<dbReference type="GO" id="GO:0007165">
    <property type="term" value="P:signal transduction"/>
    <property type="evidence" value="ECO:0007669"/>
    <property type="project" value="InterPro"/>
</dbReference>
<dbReference type="CDD" id="cd01670">
    <property type="entry name" value="Death"/>
    <property type="match status" value="1"/>
</dbReference>
<keyword evidence="4" id="KW-1185">Reference proteome</keyword>
<dbReference type="InterPro" id="IPR000488">
    <property type="entry name" value="Death_dom"/>
</dbReference>
<sequence length="687" mass="79762">MVTLNRDGILYTGKHYHSDRDGHLKQENVYLRLYKKEKEYSIQVGPFLRTFKEEEFCFFDLEEIELSILEEKSKKSKPFVCLGHKTEEEAYENFVCLTIVIYKDESADGLFLGSNRIKLFDRVVPGKSSQLKKLNIKLQKTFGKVMKQWFMYSVENNNEQPVRVILRKTNFSVLDNKLNVLNYHQLRNLEFKEILVNPLKRLIKMEIVEKSPCAEIQHVHCINLRSSMSGDDKGYDFRTHLCHQLQEIHLQELSVEMTNDPSPEVLRWLTDQKTLSGGSDLSEISSPCNIEWSSSTSGINLPPLPSPHHHQKSHEAVENSDDSSEENFDDGKGSSISDKSSSFKVDSNSITVSDEETINSEISKTNGPFTVGHKTWDDPSTTFPLPTPHDGTNIGAMENSDGNTLVIVNQRDPVNPPSCNSRPPQGHLIRAESVDVLFPHKQDNDLCNNDRPNRNSCSSDDSEYQRIYYKNLGWVRYSNNRVKILQRFHRQRHLGLNITDVDFEVVNKHEKWWDNEFKMCEEDDIFMRTTRSNVCHKTAVSETEYWNGDLCLTVQLLMERKSPKLSMDLDLSWSQLCAVIIHLSLDQTPACMKKDWRDFAEKLGLNCRDIEIIQYFCYTQREWPARVVLCHWKLLSSKYENARAFNFYNLRNFLLELGRHDILKIVNYSETNCFERVYDDCSSNTKL</sequence>
<evidence type="ECO:0000256" key="1">
    <source>
        <dbReference type="SAM" id="MobiDB-lite"/>
    </source>
</evidence>
<dbReference type="Gene3D" id="1.10.533.10">
    <property type="entry name" value="Death Domain, Fas"/>
    <property type="match status" value="1"/>
</dbReference>
<dbReference type="EMBL" id="UYJE01006704">
    <property type="protein sequence ID" value="VDI48242.1"/>
    <property type="molecule type" value="Genomic_DNA"/>
</dbReference>
<dbReference type="OrthoDB" id="6105835at2759"/>
<dbReference type="Proteomes" id="UP000596742">
    <property type="component" value="Unassembled WGS sequence"/>
</dbReference>
<feature type="compositionally biased region" description="Acidic residues" evidence="1">
    <location>
        <begin position="318"/>
        <end position="328"/>
    </location>
</feature>
<dbReference type="SUPFAM" id="SSF47986">
    <property type="entry name" value="DEATH domain"/>
    <property type="match status" value="1"/>
</dbReference>
<accession>A0A8B6FF33</accession>
<protein>
    <recommendedName>
        <fullName evidence="2">Death domain-containing protein</fullName>
    </recommendedName>
</protein>
<dbReference type="AlphaFoldDB" id="A0A8B6FF33"/>
<organism evidence="3 4">
    <name type="scientific">Mytilus galloprovincialis</name>
    <name type="common">Mediterranean mussel</name>
    <dbReference type="NCBI Taxonomy" id="29158"/>
    <lineage>
        <taxon>Eukaryota</taxon>
        <taxon>Metazoa</taxon>
        <taxon>Spiralia</taxon>
        <taxon>Lophotrochozoa</taxon>
        <taxon>Mollusca</taxon>
        <taxon>Bivalvia</taxon>
        <taxon>Autobranchia</taxon>
        <taxon>Pteriomorphia</taxon>
        <taxon>Mytilida</taxon>
        <taxon>Mytiloidea</taxon>
        <taxon>Mytilidae</taxon>
        <taxon>Mytilinae</taxon>
        <taxon>Mytilus</taxon>
    </lineage>
</organism>
<proteinExistence type="predicted"/>
<evidence type="ECO:0000313" key="4">
    <source>
        <dbReference type="Proteomes" id="UP000596742"/>
    </source>
</evidence>
<feature type="domain" description="Death" evidence="2">
    <location>
        <begin position="595"/>
        <end position="670"/>
    </location>
</feature>
<feature type="region of interest" description="Disordered" evidence="1">
    <location>
        <begin position="296"/>
        <end position="350"/>
    </location>
</feature>
<reference evidence="3" key="1">
    <citation type="submission" date="2018-11" db="EMBL/GenBank/DDBJ databases">
        <authorList>
            <person name="Alioto T."/>
            <person name="Alioto T."/>
        </authorList>
    </citation>
    <scope>NUCLEOTIDE SEQUENCE</scope>
</reference>
<name>A0A8B6FF33_MYTGA</name>
<feature type="compositionally biased region" description="Low complexity" evidence="1">
    <location>
        <begin position="333"/>
        <end position="350"/>
    </location>
</feature>
<dbReference type="PROSITE" id="PS50017">
    <property type="entry name" value="DEATH_DOMAIN"/>
    <property type="match status" value="1"/>
</dbReference>
<evidence type="ECO:0000259" key="2">
    <source>
        <dbReference type="PROSITE" id="PS50017"/>
    </source>
</evidence>
<evidence type="ECO:0000313" key="3">
    <source>
        <dbReference type="EMBL" id="VDI48242.1"/>
    </source>
</evidence>